<feature type="domain" description="Prepilin type IV endopeptidase peptidase" evidence="20">
    <location>
        <begin position="136"/>
        <end position="245"/>
    </location>
</feature>
<dbReference type="GO" id="GO:0004190">
    <property type="term" value="F:aspartic-type endopeptidase activity"/>
    <property type="evidence" value="ECO:0007669"/>
    <property type="project" value="UniProtKB-EC"/>
</dbReference>
<evidence type="ECO:0000256" key="19">
    <source>
        <dbReference type="SAM" id="Phobius"/>
    </source>
</evidence>
<evidence type="ECO:0000256" key="14">
    <source>
        <dbReference type="ARBA" id="ARBA00050401"/>
    </source>
</evidence>
<evidence type="ECO:0000256" key="10">
    <source>
        <dbReference type="ARBA" id="ARBA00022801"/>
    </source>
</evidence>
<protein>
    <recommendedName>
        <fullName evidence="16 18">Prepilin leader peptidase/N-methyltransferase</fullName>
        <ecNumber evidence="18">2.1.1.-</ecNumber>
        <ecNumber evidence="15 18">3.4.23.43</ecNumber>
    </recommendedName>
</protein>
<dbReference type="InterPro" id="IPR050882">
    <property type="entry name" value="Prepilin_peptidase/N-MTase"/>
</dbReference>
<evidence type="ECO:0000256" key="18">
    <source>
        <dbReference type="RuleBase" id="RU003794"/>
    </source>
</evidence>
<evidence type="ECO:0000313" key="23">
    <source>
        <dbReference type="Proteomes" id="UP000054715"/>
    </source>
</evidence>
<organism evidence="22 23">
    <name type="scientific">Legionella jamestowniensis</name>
    <dbReference type="NCBI Taxonomy" id="455"/>
    <lineage>
        <taxon>Bacteria</taxon>
        <taxon>Pseudomonadati</taxon>
        <taxon>Pseudomonadota</taxon>
        <taxon>Gammaproteobacteria</taxon>
        <taxon>Legionellales</taxon>
        <taxon>Legionellaceae</taxon>
        <taxon>Legionella</taxon>
    </lineage>
</organism>
<sequence>MTMLNQFELISSPTIYIFFTLFSLAVGSLLNVIIYRLPFMLRSEFEEECRAFLKLSDSVSQPVNLFLPRSFCPNCKKTISAISNIPILSYCLQRGRCKHCGQAIKIRYPMVELVACLFALFSAWSFGFNLTLVFVLLFIWILICLFFIDLEHQILPDVLTLSLLWLGLIANTQSLFTSLTDAVLSSALAYLSLWLFMKLFYLIRGKIGMGNGDFKLFAAFGAWFGWTQLPLILLIAAFTGAITGLIYLKIKKKGKDTPIPFGPFLCLSGFISLFWGNAILNGYMAFFF</sequence>
<keyword evidence="13 18" id="KW-0511">Multifunctional enzyme</keyword>
<gene>
    <name evidence="22" type="ORF">Ljam_2419</name>
</gene>
<dbReference type="InterPro" id="IPR010627">
    <property type="entry name" value="Prepilin_pept_A24_N"/>
</dbReference>
<evidence type="ECO:0000256" key="9">
    <source>
        <dbReference type="ARBA" id="ARBA00022692"/>
    </source>
</evidence>
<evidence type="ECO:0000256" key="13">
    <source>
        <dbReference type="ARBA" id="ARBA00023268"/>
    </source>
</evidence>
<comment type="catalytic activity">
    <reaction evidence="14 18">
        <text>Typically cleaves a -Gly-|-Phe- bond to release an N-terminal, basic peptide of 5-8 residues from type IV prepilin, and then N-methylates the new N-terminal amino group, the methyl donor being S-adenosyl-L-methionine.</text>
        <dbReference type="EC" id="3.4.23.43"/>
    </reaction>
</comment>
<comment type="similarity">
    <text evidence="2 17">Belongs to the peptidase A24 family.</text>
</comment>
<evidence type="ECO:0000256" key="12">
    <source>
        <dbReference type="ARBA" id="ARBA00023136"/>
    </source>
</evidence>
<dbReference type="GO" id="GO:0032259">
    <property type="term" value="P:methylation"/>
    <property type="evidence" value="ECO:0007669"/>
    <property type="project" value="UniProtKB-KW"/>
</dbReference>
<name>A0A0W0UJY9_9GAMM</name>
<reference evidence="22 23" key="1">
    <citation type="submission" date="2015-11" db="EMBL/GenBank/DDBJ databases">
        <title>Genomic analysis of 38 Legionella species identifies large and diverse effector repertoires.</title>
        <authorList>
            <person name="Burstein D."/>
            <person name="Amaro F."/>
            <person name="Zusman T."/>
            <person name="Lifshitz Z."/>
            <person name="Cohen O."/>
            <person name="Gilbert J.A."/>
            <person name="Pupko T."/>
            <person name="Shuman H.A."/>
            <person name="Segal G."/>
        </authorList>
    </citation>
    <scope>NUCLEOTIDE SEQUENCE [LARGE SCALE GENOMIC DNA]</scope>
    <source>
        <strain evidence="22 23">JA-26-G1-E2</strain>
    </source>
</reference>
<evidence type="ECO:0000256" key="11">
    <source>
        <dbReference type="ARBA" id="ARBA00022989"/>
    </source>
</evidence>
<keyword evidence="6 18" id="KW-0645">Protease</keyword>
<evidence type="ECO:0000256" key="7">
    <source>
        <dbReference type="ARBA" id="ARBA00022679"/>
    </source>
</evidence>
<accession>A0A0W0UJY9</accession>
<feature type="transmembrane region" description="Helical" evidence="19">
    <location>
        <begin position="154"/>
        <end position="170"/>
    </location>
</feature>
<evidence type="ECO:0000256" key="16">
    <source>
        <dbReference type="ARBA" id="ARBA00071870"/>
    </source>
</evidence>
<comment type="caution">
    <text evidence="22">The sequence shown here is derived from an EMBL/GenBank/DDBJ whole genome shotgun (WGS) entry which is preliminary data.</text>
</comment>
<dbReference type="AlphaFoldDB" id="A0A0W0UJY9"/>
<dbReference type="InterPro" id="IPR000045">
    <property type="entry name" value="Prepilin_IV_endopep_pep"/>
</dbReference>
<feature type="transmembrane region" description="Helical" evidence="19">
    <location>
        <begin position="15"/>
        <end position="35"/>
    </location>
</feature>
<evidence type="ECO:0000259" key="20">
    <source>
        <dbReference type="Pfam" id="PF01478"/>
    </source>
</evidence>
<dbReference type="Proteomes" id="UP000054715">
    <property type="component" value="Unassembled WGS sequence"/>
</dbReference>
<dbReference type="Pfam" id="PF06750">
    <property type="entry name" value="A24_N_bact"/>
    <property type="match status" value="1"/>
</dbReference>
<evidence type="ECO:0000256" key="6">
    <source>
        <dbReference type="ARBA" id="ARBA00022670"/>
    </source>
</evidence>
<evidence type="ECO:0000313" key="22">
    <source>
        <dbReference type="EMBL" id="KTD08224.1"/>
    </source>
</evidence>
<evidence type="ECO:0000256" key="3">
    <source>
        <dbReference type="ARBA" id="ARBA00022475"/>
    </source>
</evidence>
<evidence type="ECO:0000259" key="21">
    <source>
        <dbReference type="Pfam" id="PF06750"/>
    </source>
</evidence>
<dbReference type="STRING" id="455.Ljam_2419"/>
<comment type="function">
    <text evidence="18">Plays an essential role in type IV pili and type II pseudopili formation by proteolytically removing the leader sequence from substrate proteins and subsequently monomethylating the alpha-amino group of the newly exposed N-terminal phenylalanine.</text>
</comment>
<dbReference type="EC" id="3.4.23.43" evidence="15 18"/>
<keyword evidence="10 18" id="KW-0378">Hydrolase</keyword>
<keyword evidence="4" id="KW-0997">Cell inner membrane</keyword>
<feature type="transmembrane region" description="Helical" evidence="19">
    <location>
        <begin position="115"/>
        <end position="148"/>
    </location>
</feature>
<feature type="transmembrane region" description="Helical" evidence="19">
    <location>
        <begin position="260"/>
        <end position="280"/>
    </location>
</feature>
<feature type="transmembrane region" description="Helical" evidence="19">
    <location>
        <begin position="223"/>
        <end position="248"/>
    </location>
</feature>
<dbReference type="Pfam" id="PF01478">
    <property type="entry name" value="Peptidase_A24"/>
    <property type="match status" value="1"/>
</dbReference>
<evidence type="ECO:0000256" key="5">
    <source>
        <dbReference type="ARBA" id="ARBA00022603"/>
    </source>
</evidence>
<keyword evidence="7 18" id="KW-0808">Transferase</keyword>
<dbReference type="PANTHER" id="PTHR30487">
    <property type="entry name" value="TYPE 4 PREPILIN-LIKE PROTEINS LEADER PEPTIDE-PROCESSING ENZYME"/>
    <property type="match status" value="1"/>
</dbReference>
<proteinExistence type="inferred from homology"/>
<evidence type="ECO:0000256" key="8">
    <source>
        <dbReference type="ARBA" id="ARBA00022691"/>
    </source>
</evidence>
<dbReference type="EC" id="2.1.1.-" evidence="18"/>
<comment type="subcellular location">
    <subcellularLocation>
        <location evidence="1">Cell inner membrane</location>
        <topology evidence="1">Multi-pass membrane protein</topology>
    </subcellularLocation>
    <subcellularLocation>
        <location evidence="18">Cell membrane</location>
        <topology evidence="18">Multi-pass membrane protein</topology>
    </subcellularLocation>
</comment>
<keyword evidence="5 18" id="KW-0489">Methyltransferase</keyword>
<dbReference type="GO" id="GO:0006465">
    <property type="term" value="P:signal peptide processing"/>
    <property type="evidence" value="ECO:0007669"/>
    <property type="project" value="TreeGrafter"/>
</dbReference>
<dbReference type="InterPro" id="IPR014032">
    <property type="entry name" value="Peptidase_A24A_bac"/>
</dbReference>
<dbReference type="GO" id="GO:0008168">
    <property type="term" value="F:methyltransferase activity"/>
    <property type="evidence" value="ECO:0007669"/>
    <property type="project" value="UniProtKB-KW"/>
</dbReference>
<dbReference type="PANTHER" id="PTHR30487:SF0">
    <property type="entry name" value="PREPILIN LEADER PEPTIDASE_N-METHYLTRANSFERASE-RELATED"/>
    <property type="match status" value="1"/>
</dbReference>
<evidence type="ECO:0000256" key="1">
    <source>
        <dbReference type="ARBA" id="ARBA00004429"/>
    </source>
</evidence>
<keyword evidence="9 18" id="KW-0812">Transmembrane</keyword>
<dbReference type="Gene3D" id="1.20.120.1220">
    <property type="match status" value="1"/>
</dbReference>
<keyword evidence="12 19" id="KW-0472">Membrane</keyword>
<keyword evidence="11 19" id="KW-1133">Transmembrane helix</keyword>
<dbReference type="EMBL" id="LNYG01000013">
    <property type="protein sequence ID" value="KTD08224.1"/>
    <property type="molecule type" value="Genomic_DNA"/>
</dbReference>
<dbReference type="PATRIC" id="fig|455.5.peg.2543"/>
<feature type="transmembrane region" description="Helical" evidence="19">
    <location>
        <begin position="182"/>
        <end position="203"/>
    </location>
</feature>
<dbReference type="RefSeq" id="WP_423202468.1">
    <property type="nucleotide sequence ID" value="NZ_CAAAJF010000011.1"/>
</dbReference>
<dbReference type="PRINTS" id="PR00864">
    <property type="entry name" value="PREPILNPTASE"/>
</dbReference>
<evidence type="ECO:0000256" key="15">
    <source>
        <dbReference type="ARBA" id="ARBA00067082"/>
    </source>
</evidence>
<dbReference type="GO" id="GO:0005886">
    <property type="term" value="C:plasma membrane"/>
    <property type="evidence" value="ECO:0007669"/>
    <property type="project" value="UniProtKB-SubCell"/>
</dbReference>
<feature type="domain" description="Prepilin peptidase A24 N-terminal" evidence="21">
    <location>
        <begin position="21"/>
        <end position="126"/>
    </location>
</feature>
<dbReference type="FunFam" id="1.20.120.1220:FF:000001">
    <property type="entry name" value="Type 4 prepilin-like proteins leader peptide-processing enzyme"/>
    <property type="match status" value="1"/>
</dbReference>
<evidence type="ECO:0000256" key="4">
    <source>
        <dbReference type="ARBA" id="ARBA00022519"/>
    </source>
</evidence>
<keyword evidence="8" id="KW-0949">S-adenosyl-L-methionine</keyword>
<evidence type="ECO:0000256" key="17">
    <source>
        <dbReference type="RuleBase" id="RU003793"/>
    </source>
</evidence>
<evidence type="ECO:0000256" key="2">
    <source>
        <dbReference type="ARBA" id="ARBA00005801"/>
    </source>
</evidence>
<keyword evidence="3" id="KW-1003">Cell membrane</keyword>